<dbReference type="Proteomes" id="UP000254330">
    <property type="component" value="Unassembled WGS sequence"/>
</dbReference>
<gene>
    <name evidence="2" type="ORF">DFR61_10736</name>
    <name evidence="1" type="ORF">NCTC10597_01449</name>
</gene>
<name>A0A8B4QAJ1_9BACL</name>
<evidence type="ECO:0000313" key="3">
    <source>
        <dbReference type="Proteomes" id="UP000254330"/>
    </source>
</evidence>
<evidence type="ECO:0000313" key="2">
    <source>
        <dbReference type="EMBL" id="TDR40921.1"/>
    </source>
</evidence>
<dbReference type="EMBL" id="UGNP01000001">
    <property type="protein sequence ID" value="STX09753.1"/>
    <property type="molecule type" value="Genomic_DNA"/>
</dbReference>
<organism evidence="1 3">
    <name type="scientific">Kurthia zopfii</name>
    <dbReference type="NCBI Taxonomy" id="1650"/>
    <lineage>
        <taxon>Bacteria</taxon>
        <taxon>Bacillati</taxon>
        <taxon>Bacillota</taxon>
        <taxon>Bacilli</taxon>
        <taxon>Bacillales</taxon>
        <taxon>Caryophanaceae</taxon>
        <taxon>Kurthia</taxon>
    </lineage>
</organism>
<keyword evidence="4" id="KW-1185">Reference proteome</keyword>
<evidence type="ECO:0000313" key="4">
    <source>
        <dbReference type="Proteomes" id="UP000294641"/>
    </source>
</evidence>
<sequence length="283" mass="32685">MQSHSLFLSDLFPRAGLIATKVKLVRYSLLQPGPSEAFSLNQLFEYSQLQKPKFFENIDYVLVFVGAKGNTAKFIGCYSTTGIELPLKEDLLPKTFPKSLLRNPNNVFHPLEETAIFKDLENRLFIDWQADEDIWYQTGQIDKPVLYIQNTGKYVYQGSQSVVLSFDELEEIVMDPILYASWHTALSTMTAIYLITDLEAGIHFIGSSYTPNSILSTWSQFVETHHGNYHIVHSHLLEHPENYRKFQFSILQVLPNIIEEDDIFEIKKLYRKKLGKNARIIEN</sequence>
<proteinExistence type="predicted"/>
<dbReference type="RefSeq" id="WP_109349119.1">
    <property type="nucleotide sequence ID" value="NZ_BJUE01000008.1"/>
</dbReference>
<dbReference type="AlphaFoldDB" id="A0A8B4QAJ1"/>
<evidence type="ECO:0000313" key="1">
    <source>
        <dbReference type="EMBL" id="STX09753.1"/>
    </source>
</evidence>
<reference evidence="2 4" key="2">
    <citation type="submission" date="2019-03" db="EMBL/GenBank/DDBJ databases">
        <title>Genomic Encyclopedia of Type Strains, Phase IV (KMG-IV): sequencing the most valuable type-strain genomes for metagenomic binning, comparative biology and taxonomic classification.</title>
        <authorList>
            <person name="Goeker M."/>
        </authorList>
    </citation>
    <scope>NUCLEOTIDE SEQUENCE [LARGE SCALE GENOMIC DNA]</scope>
    <source>
        <strain evidence="2 4">DSM 20580</strain>
    </source>
</reference>
<dbReference type="OrthoDB" id="89044at2"/>
<comment type="caution">
    <text evidence="1">The sequence shown here is derived from an EMBL/GenBank/DDBJ whole genome shotgun (WGS) entry which is preliminary data.</text>
</comment>
<dbReference type="Proteomes" id="UP000294641">
    <property type="component" value="Unassembled WGS sequence"/>
</dbReference>
<reference evidence="1 3" key="1">
    <citation type="submission" date="2018-06" db="EMBL/GenBank/DDBJ databases">
        <authorList>
            <consortium name="Pathogen Informatics"/>
            <person name="Doyle S."/>
        </authorList>
    </citation>
    <scope>NUCLEOTIDE SEQUENCE [LARGE SCALE GENOMIC DNA]</scope>
    <source>
        <strain evidence="1 3">NCTC10597</strain>
    </source>
</reference>
<protein>
    <submittedName>
        <fullName evidence="1">Uncharacterized protein</fullName>
    </submittedName>
</protein>
<dbReference type="Gene3D" id="3.40.1440.10">
    <property type="entry name" value="GIY-YIG endonuclease"/>
    <property type="match status" value="1"/>
</dbReference>
<dbReference type="InterPro" id="IPR035901">
    <property type="entry name" value="GIY-YIG_endonuc_sf"/>
</dbReference>
<dbReference type="EMBL" id="SNZG01000007">
    <property type="protein sequence ID" value="TDR40921.1"/>
    <property type="molecule type" value="Genomic_DNA"/>
</dbReference>
<accession>A0A8B4QAJ1</accession>